<dbReference type="CDD" id="cd02440">
    <property type="entry name" value="AdoMet_MTases"/>
    <property type="match status" value="1"/>
</dbReference>
<dbReference type="Proteomes" id="UP000051202">
    <property type="component" value="Unassembled WGS sequence"/>
</dbReference>
<dbReference type="PANTHER" id="PTHR43861:SF3">
    <property type="entry name" value="PUTATIVE (AFU_ORTHOLOGUE AFUA_2G14390)-RELATED"/>
    <property type="match status" value="1"/>
</dbReference>
<dbReference type="Pfam" id="PF13489">
    <property type="entry name" value="Methyltransf_23"/>
    <property type="match status" value="1"/>
</dbReference>
<dbReference type="RefSeq" id="WP_058025239.1">
    <property type="nucleotide sequence ID" value="NZ_LNDJ01000085.1"/>
</dbReference>
<evidence type="ECO:0000313" key="2">
    <source>
        <dbReference type="EMBL" id="KRU21977.1"/>
    </source>
</evidence>
<proteinExistence type="predicted"/>
<dbReference type="STRING" id="554343.AS194_02095"/>
<organism evidence="2 3">
    <name type="scientific">Psychrobacter piscatorii</name>
    <dbReference type="NCBI Taxonomy" id="554343"/>
    <lineage>
        <taxon>Bacteria</taxon>
        <taxon>Pseudomonadati</taxon>
        <taxon>Pseudomonadota</taxon>
        <taxon>Gammaproteobacteria</taxon>
        <taxon>Moraxellales</taxon>
        <taxon>Moraxellaceae</taxon>
        <taxon>Psychrobacter</taxon>
    </lineage>
</organism>
<dbReference type="AlphaFoldDB" id="A0A0T6DPS3"/>
<dbReference type="InterPro" id="IPR029063">
    <property type="entry name" value="SAM-dependent_MTases_sf"/>
</dbReference>
<dbReference type="PANTHER" id="PTHR43861">
    <property type="entry name" value="TRANS-ACONITATE 2-METHYLTRANSFERASE-RELATED"/>
    <property type="match status" value="1"/>
</dbReference>
<comment type="caution">
    <text evidence="2">The sequence shown here is derived from an EMBL/GenBank/DDBJ whole genome shotgun (WGS) entry which is preliminary data.</text>
</comment>
<reference evidence="2 3" key="1">
    <citation type="submission" date="2015-11" db="EMBL/GenBank/DDBJ databases">
        <title>Permanent draft genome of Psychrobacter piscatorii LQ58.</title>
        <authorList>
            <person name="Zhou M."/>
            <person name="Dong B."/>
            <person name="Liu Q."/>
        </authorList>
    </citation>
    <scope>NUCLEOTIDE SEQUENCE [LARGE SCALE GENOMIC DNA]</scope>
    <source>
        <strain evidence="2 3">LQ58</strain>
    </source>
</reference>
<accession>A0A0T6DPS3</accession>
<dbReference type="SUPFAM" id="SSF53335">
    <property type="entry name" value="S-adenosyl-L-methionine-dependent methyltransferases"/>
    <property type="match status" value="1"/>
</dbReference>
<name>A0A0T6DPS3_9GAMM</name>
<gene>
    <name evidence="2" type="ORF">AS194_02095</name>
</gene>
<sequence>MEHPLTTSELSARKQTIARHFSQASQYDKHAHIQQQVCQHLLMAIDNTNQDSVLEVGAGTGQLTQLLATYVQSERWSINELCEQQATHLQELLPQAQILIGDAETTDLGGEHSLVISANAIQWFDNPLSFIAQSASRLKPNGQLLLSTFTPDNFLQIKTLTGQGLHYPDISEWQSALDQAGFQHIKLSTQRFNVPFAQPYDVLKHMKMTGVSTNQIDSNQTCGKQTIGEQTSNTQPFVWTKTRLQAFEHDYWQQFSGIDEDGQPCVYLTYDVLMIDARLP</sequence>
<keyword evidence="1" id="KW-0808">Transferase</keyword>
<keyword evidence="3" id="KW-1185">Reference proteome</keyword>
<dbReference type="Gene3D" id="3.40.50.150">
    <property type="entry name" value="Vaccinia Virus protein VP39"/>
    <property type="match status" value="1"/>
</dbReference>
<dbReference type="GO" id="GO:0016740">
    <property type="term" value="F:transferase activity"/>
    <property type="evidence" value="ECO:0007669"/>
    <property type="project" value="UniProtKB-KW"/>
</dbReference>
<protein>
    <submittedName>
        <fullName evidence="2">Biotin synthase</fullName>
    </submittedName>
</protein>
<evidence type="ECO:0000313" key="3">
    <source>
        <dbReference type="Proteomes" id="UP000051202"/>
    </source>
</evidence>
<dbReference type="EMBL" id="LNDJ01000085">
    <property type="protein sequence ID" value="KRU21977.1"/>
    <property type="molecule type" value="Genomic_DNA"/>
</dbReference>
<evidence type="ECO:0000256" key="1">
    <source>
        <dbReference type="ARBA" id="ARBA00022679"/>
    </source>
</evidence>